<proteinExistence type="predicted"/>
<evidence type="ECO:0000313" key="2">
    <source>
        <dbReference type="Proteomes" id="UP001597342"/>
    </source>
</evidence>
<dbReference type="EMBL" id="JBHUHU010000005">
    <property type="protein sequence ID" value="MFD2101652.1"/>
    <property type="molecule type" value="Genomic_DNA"/>
</dbReference>
<dbReference type="RefSeq" id="WP_379832218.1">
    <property type="nucleotide sequence ID" value="NZ_JBHUHU010000005.1"/>
</dbReference>
<sequence>MNVKIKIMKNLKKHITLLFFVCIALSCSEEKLIDDIYDQTTRGLVLRTVAQPTATFDFFDPTASWVTTLEVQDEENGALLSDIDIYITFVDDGDAGTETLLKTVDASTFSPGPFGLPRGDISITLNEALAALGLVDGDYDSADSFNVRLVANLTDGRSFTSNANGTVTGGSFFSSPFAYSVQFFCPLDDASAFDGNYVIVVDAWEDYAAGNVIPVEFVSEYTFRILSTNNPYIANTDTAYIEITIDPSDGTATGGSNEPFDYGVPIDVEVDGSVGTCTGDVNVTLTFVGYGDYAFSIVKQ</sequence>
<comment type="caution">
    <text evidence="1">The sequence shown here is derived from an EMBL/GenBank/DDBJ whole genome shotgun (WGS) entry which is preliminary data.</text>
</comment>
<name>A0ABW4Y1L1_9FLAO</name>
<evidence type="ECO:0008006" key="3">
    <source>
        <dbReference type="Google" id="ProtNLM"/>
    </source>
</evidence>
<organism evidence="1 2">
    <name type="scientific">Flagellimonas iocasae</name>
    <dbReference type="NCBI Taxonomy" id="2055905"/>
    <lineage>
        <taxon>Bacteria</taxon>
        <taxon>Pseudomonadati</taxon>
        <taxon>Bacteroidota</taxon>
        <taxon>Flavobacteriia</taxon>
        <taxon>Flavobacteriales</taxon>
        <taxon>Flavobacteriaceae</taxon>
        <taxon>Flagellimonas</taxon>
    </lineage>
</organism>
<keyword evidence="2" id="KW-1185">Reference proteome</keyword>
<dbReference type="Proteomes" id="UP001597342">
    <property type="component" value="Unassembled WGS sequence"/>
</dbReference>
<reference evidence="2" key="1">
    <citation type="journal article" date="2019" name="Int. J. Syst. Evol. Microbiol.">
        <title>The Global Catalogue of Microorganisms (GCM) 10K type strain sequencing project: providing services to taxonomists for standard genome sequencing and annotation.</title>
        <authorList>
            <consortium name="The Broad Institute Genomics Platform"/>
            <consortium name="The Broad Institute Genome Sequencing Center for Infectious Disease"/>
            <person name="Wu L."/>
            <person name="Ma J."/>
        </authorList>
    </citation>
    <scope>NUCLEOTIDE SEQUENCE [LARGE SCALE GENOMIC DNA]</scope>
    <source>
        <strain evidence="2">JCM 3389</strain>
    </source>
</reference>
<protein>
    <recommendedName>
        <fullName evidence="3">DUF1735 domain-containing protein</fullName>
    </recommendedName>
</protein>
<gene>
    <name evidence="1" type="ORF">ACFSJE_17810</name>
</gene>
<accession>A0ABW4Y1L1</accession>
<evidence type="ECO:0000313" key="1">
    <source>
        <dbReference type="EMBL" id="MFD2101652.1"/>
    </source>
</evidence>
<dbReference type="PROSITE" id="PS51257">
    <property type="entry name" value="PROKAR_LIPOPROTEIN"/>
    <property type="match status" value="1"/>
</dbReference>